<reference evidence="2 4" key="1">
    <citation type="submission" date="2018-06" db="EMBL/GenBank/DDBJ databases">
        <title>Complete Genome Sequence of the Microcystin-Degrading Bacterium Sphingosinicella microcystinivorans Strain B-9.</title>
        <authorList>
            <person name="Jin H."/>
            <person name="Nishizawa T."/>
            <person name="Guo Y."/>
            <person name="Nishizawa A."/>
            <person name="Park H."/>
            <person name="Kato H."/>
            <person name="Tsuji K."/>
            <person name="Harada K."/>
        </authorList>
    </citation>
    <scope>NUCLEOTIDE SEQUENCE [LARGE SCALE GENOMIC DNA]</scope>
    <source>
        <strain evidence="2 4">B9</strain>
    </source>
</reference>
<keyword evidence="3" id="KW-0067">ATP-binding</keyword>
<evidence type="ECO:0000313" key="4">
    <source>
        <dbReference type="Proteomes" id="UP000275727"/>
    </source>
</evidence>
<dbReference type="InterPro" id="IPR038726">
    <property type="entry name" value="PDDEXK_AddAB-type"/>
</dbReference>
<dbReference type="Proteomes" id="UP000276029">
    <property type="component" value="Unassembled WGS sequence"/>
</dbReference>
<proteinExistence type="predicted"/>
<name>A0AAD1D586_SPHMI</name>
<dbReference type="Proteomes" id="UP000275727">
    <property type="component" value="Chromosome"/>
</dbReference>
<dbReference type="InterPro" id="IPR011335">
    <property type="entry name" value="Restrct_endonuc-II-like"/>
</dbReference>
<keyword evidence="3" id="KW-0347">Helicase</keyword>
<reference evidence="3 5" key="2">
    <citation type="submission" date="2018-10" db="EMBL/GenBank/DDBJ databases">
        <title>Genomic Encyclopedia of Type Strains, Phase IV (KMG-IV): sequencing the most valuable type-strain genomes for metagenomic binning, comparative biology and taxonomic classification.</title>
        <authorList>
            <person name="Goeker M."/>
        </authorList>
    </citation>
    <scope>NUCLEOTIDE SEQUENCE [LARGE SCALE GENOMIC DNA]</scope>
    <source>
        <strain evidence="3 5">DSM 19791</strain>
    </source>
</reference>
<dbReference type="Gene3D" id="3.90.320.10">
    <property type="match status" value="1"/>
</dbReference>
<dbReference type="KEGG" id="smic:SmB9_12750"/>
<dbReference type="InterPro" id="IPR011604">
    <property type="entry name" value="PDDEXK-like_dom_sf"/>
</dbReference>
<keyword evidence="3" id="KW-0378">Hydrolase</keyword>
<dbReference type="InterPro" id="IPR014153">
    <property type="entry name" value="Ds_break_AddB"/>
</dbReference>
<evidence type="ECO:0000313" key="2">
    <source>
        <dbReference type="EMBL" id="BBE33617.1"/>
    </source>
</evidence>
<dbReference type="AlphaFoldDB" id="A0AAD1D586"/>
<sequence>MAERTSVFTIPAHRAFADALAAGMLSRIGRAELPRALLLLPNRRAVRAVTEAFVRASGGALLLPRMLPIGDVGENEALGLFDEAMTLEADVQPAIAAFERRMLLMPLVRRWQQLNGRARSSVETLRLADALAHTLDQLQLEGIEPARLHETMAELGAHWEATLKFVEVVVAGWPPQLAARGLMDRVARRQALLAAIADRWRAHPPTRPIVAAGMASADPAVAAVLAVVAGLPRGAVVLPGLDLDTRDWDAIRAFPAHPQCGLWHLLDRMSVARDEVRVWEGTSERDGSEERAEAIGAALSLAGSTAHWPPAGPLPGLRFAEAANPAEEAGVIALAMRRQLDTPGATAALVTPDRGLARRVAAQLRRWEVEVDDSAGTPLARAPSGTLLLAALEAGAQRFAPGALLALLKHPLTGPGEGRARLNWLDEVRRLDLVLRGVRPAAGLKGIAARVTSPPQGALPEGERTQLAAWWKALRPRLDALETLMAKPQALSAFAEGLRVFAEDISEGRVWEGAAGRAASETIAEIVQHGEIGLPIPPMDLPALLGAMLEDVAVRPPFGKHPRLAIYGLLEARLQRTDLMILGGLNEGAWPGGDPFDPWIPPAIRRRLGLPETERAIGLAAHDFVLAAAAPEVLLTRARRDASAPTVASRFWLRLLAFAAEHAAWDTELPALAAALDARETVPPAERPRPSPPVADRPTQISVTQVDRLLIDPYSFYAEKMLRLRPLDPLDADLSAAERGTIVHAVIEALIEAGTLNNPAAREAAIDIALAEHADQPLVAALWKPRIVRMLDWVSELMAARADAGWGEVRSEVEGHFEVSGVKLKGKADIVQAGPQGLLIADFKTGAVPRQARLSDGLASQLGLLAWLAEEGALDGPASRVVEVAYWKLSGGKEAGKETTSARHYKGAWADLPAFIETCRKAFQEAVAEYLAGSRPFEAKVKPEYAVHLQDYDHLARLAEWWGRK</sequence>
<evidence type="ECO:0000313" key="5">
    <source>
        <dbReference type="Proteomes" id="UP000276029"/>
    </source>
</evidence>
<dbReference type="SUPFAM" id="SSF52540">
    <property type="entry name" value="P-loop containing nucleoside triphosphate hydrolases"/>
    <property type="match status" value="1"/>
</dbReference>
<dbReference type="RefSeq" id="WP_121047224.1">
    <property type="nucleotide sequence ID" value="NZ_AP018711.1"/>
</dbReference>
<accession>A0AAD1D586</accession>
<dbReference type="GO" id="GO:0004386">
    <property type="term" value="F:helicase activity"/>
    <property type="evidence" value="ECO:0007669"/>
    <property type="project" value="UniProtKB-KW"/>
</dbReference>
<feature type="domain" description="PD-(D/E)XK endonuclease-like" evidence="1">
    <location>
        <begin position="700"/>
        <end position="935"/>
    </location>
</feature>
<protein>
    <submittedName>
        <fullName evidence="3">ATP-dependent helicase/nuclease subunit B</fullName>
    </submittedName>
    <submittedName>
        <fullName evidence="2">Double-strand break repair protein AddB</fullName>
    </submittedName>
</protein>
<organism evidence="2 4">
    <name type="scientific">Sphingosinicella microcystinivorans</name>
    <dbReference type="NCBI Taxonomy" id="335406"/>
    <lineage>
        <taxon>Bacteria</taxon>
        <taxon>Pseudomonadati</taxon>
        <taxon>Pseudomonadota</taxon>
        <taxon>Alphaproteobacteria</taxon>
        <taxon>Sphingomonadales</taxon>
        <taxon>Sphingosinicellaceae</taxon>
        <taxon>Sphingosinicella</taxon>
    </lineage>
</organism>
<keyword evidence="3" id="KW-0547">Nucleotide-binding</keyword>
<keyword evidence="5" id="KW-1185">Reference proteome</keyword>
<evidence type="ECO:0000313" key="3">
    <source>
        <dbReference type="EMBL" id="RKS90703.1"/>
    </source>
</evidence>
<dbReference type="NCBIfam" id="TIGR02786">
    <property type="entry name" value="addB_alphas"/>
    <property type="match status" value="1"/>
</dbReference>
<dbReference type="InterPro" id="IPR027417">
    <property type="entry name" value="P-loop_NTPase"/>
</dbReference>
<dbReference type="EMBL" id="RBWX01000007">
    <property type="protein sequence ID" value="RKS90703.1"/>
    <property type="molecule type" value="Genomic_DNA"/>
</dbReference>
<evidence type="ECO:0000259" key="1">
    <source>
        <dbReference type="Pfam" id="PF12705"/>
    </source>
</evidence>
<dbReference type="SUPFAM" id="SSF52980">
    <property type="entry name" value="Restriction endonuclease-like"/>
    <property type="match status" value="1"/>
</dbReference>
<dbReference type="EMBL" id="AP018711">
    <property type="protein sequence ID" value="BBE33617.1"/>
    <property type="molecule type" value="Genomic_DNA"/>
</dbReference>
<gene>
    <name evidence="3" type="ORF">DFR51_0243</name>
    <name evidence="2" type="ORF">SmB9_12750</name>
</gene>
<dbReference type="Pfam" id="PF12705">
    <property type="entry name" value="PDDEXK_1"/>
    <property type="match status" value="1"/>
</dbReference>